<evidence type="ECO:0000313" key="1">
    <source>
        <dbReference type="EMBL" id="RQW12094.1"/>
    </source>
</evidence>
<dbReference type="AlphaFoldDB" id="A0A3N9PAS9"/>
<name>A0A3N9PAS9_9BACL</name>
<dbReference type="EMBL" id="RQPI01000004">
    <property type="protein sequence ID" value="RQW12094.1"/>
    <property type="molecule type" value="Genomic_DNA"/>
</dbReference>
<evidence type="ECO:0000313" key="2">
    <source>
        <dbReference type="Proteomes" id="UP000282529"/>
    </source>
</evidence>
<gene>
    <name evidence="1" type="ORF">EH198_10630</name>
</gene>
<keyword evidence="2" id="KW-1185">Reference proteome</keyword>
<reference evidence="1 2" key="1">
    <citation type="submission" date="2018-11" db="EMBL/GenBank/DDBJ databases">
        <title>Genome sequence of strain 7197.</title>
        <authorList>
            <person name="Gao J."/>
            <person name="Sun J."/>
        </authorList>
    </citation>
    <scope>NUCLEOTIDE SEQUENCE [LARGE SCALE GENOMIC DNA]</scope>
    <source>
        <strain evidence="1 2">7197</strain>
    </source>
</reference>
<sequence>MDLWWIDFIEQEGTFDHGIVTSFALQHQGNRVKMVVIFSSAACKRAKVQVFLIESVGFQEIRPIVQEFKVVLAAFEVGLARNCILAGML</sequence>
<dbReference type="RefSeq" id="WP_124695500.1">
    <property type="nucleotide sequence ID" value="NZ_JBHUFE010000026.1"/>
</dbReference>
<organism evidence="1 2">
    <name type="scientific">Paenibacillus rhizophilus</name>
    <dbReference type="NCBI Taxonomy" id="1850366"/>
    <lineage>
        <taxon>Bacteria</taxon>
        <taxon>Bacillati</taxon>
        <taxon>Bacillota</taxon>
        <taxon>Bacilli</taxon>
        <taxon>Bacillales</taxon>
        <taxon>Paenibacillaceae</taxon>
        <taxon>Paenibacillus</taxon>
    </lineage>
</organism>
<comment type="caution">
    <text evidence="1">The sequence shown here is derived from an EMBL/GenBank/DDBJ whole genome shotgun (WGS) entry which is preliminary data.</text>
</comment>
<dbReference type="Proteomes" id="UP000282529">
    <property type="component" value="Unassembled WGS sequence"/>
</dbReference>
<protein>
    <submittedName>
        <fullName evidence="1">Uncharacterized protein</fullName>
    </submittedName>
</protein>
<accession>A0A3N9PAS9</accession>
<proteinExistence type="predicted"/>